<name>A0A9P4Q559_9PEZI</name>
<sequence>MLGEAMHTQRRPRKLLSPVQLFSPLPLTTVGTECCMSLQRKRYWLDVASVCRRMLCRVFNQSGVNLLVFFNTNTLSIRVLLPRERTPSCRSFQPGPSEPCLRALIYSRLDIIAFPQRPSSASASSSSPPPSSTDHSATTLKLSHLQR</sequence>
<comment type="caution">
    <text evidence="2">The sequence shown here is derived from an EMBL/GenBank/DDBJ whole genome shotgun (WGS) entry which is preliminary data.</text>
</comment>
<evidence type="ECO:0000313" key="2">
    <source>
        <dbReference type="EMBL" id="KAF2718541.1"/>
    </source>
</evidence>
<proteinExistence type="predicted"/>
<evidence type="ECO:0000313" key="3">
    <source>
        <dbReference type="Proteomes" id="UP000799441"/>
    </source>
</evidence>
<accession>A0A9P4Q559</accession>
<dbReference type="Proteomes" id="UP000799441">
    <property type="component" value="Unassembled WGS sequence"/>
</dbReference>
<dbReference type="AlphaFoldDB" id="A0A9P4Q559"/>
<evidence type="ECO:0000256" key="1">
    <source>
        <dbReference type="SAM" id="MobiDB-lite"/>
    </source>
</evidence>
<reference evidence="2" key="1">
    <citation type="journal article" date="2020" name="Stud. Mycol.">
        <title>101 Dothideomycetes genomes: a test case for predicting lifestyles and emergence of pathogens.</title>
        <authorList>
            <person name="Haridas S."/>
            <person name="Albert R."/>
            <person name="Binder M."/>
            <person name="Bloem J."/>
            <person name="Labutti K."/>
            <person name="Salamov A."/>
            <person name="Andreopoulos B."/>
            <person name="Baker S."/>
            <person name="Barry K."/>
            <person name="Bills G."/>
            <person name="Bluhm B."/>
            <person name="Cannon C."/>
            <person name="Castanera R."/>
            <person name="Culley D."/>
            <person name="Daum C."/>
            <person name="Ezra D."/>
            <person name="Gonzalez J."/>
            <person name="Henrissat B."/>
            <person name="Kuo A."/>
            <person name="Liang C."/>
            <person name="Lipzen A."/>
            <person name="Lutzoni F."/>
            <person name="Magnuson J."/>
            <person name="Mondo S."/>
            <person name="Nolan M."/>
            <person name="Ohm R."/>
            <person name="Pangilinan J."/>
            <person name="Park H.-J."/>
            <person name="Ramirez L."/>
            <person name="Alfaro M."/>
            <person name="Sun H."/>
            <person name="Tritt A."/>
            <person name="Yoshinaga Y."/>
            <person name="Zwiers L.-H."/>
            <person name="Turgeon B."/>
            <person name="Goodwin S."/>
            <person name="Spatafora J."/>
            <person name="Crous P."/>
            <person name="Grigoriev I."/>
        </authorList>
    </citation>
    <scope>NUCLEOTIDE SEQUENCE</scope>
    <source>
        <strain evidence="2">CBS 116435</strain>
    </source>
</reference>
<protein>
    <submittedName>
        <fullName evidence="2">Uncharacterized protein</fullName>
    </submittedName>
</protein>
<feature type="region of interest" description="Disordered" evidence="1">
    <location>
        <begin position="117"/>
        <end position="147"/>
    </location>
</feature>
<organism evidence="2 3">
    <name type="scientific">Polychaeton citri CBS 116435</name>
    <dbReference type="NCBI Taxonomy" id="1314669"/>
    <lineage>
        <taxon>Eukaryota</taxon>
        <taxon>Fungi</taxon>
        <taxon>Dikarya</taxon>
        <taxon>Ascomycota</taxon>
        <taxon>Pezizomycotina</taxon>
        <taxon>Dothideomycetes</taxon>
        <taxon>Dothideomycetidae</taxon>
        <taxon>Capnodiales</taxon>
        <taxon>Capnodiaceae</taxon>
        <taxon>Polychaeton</taxon>
    </lineage>
</organism>
<gene>
    <name evidence="2" type="ORF">K431DRAFT_129824</name>
</gene>
<dbReference type="EMBL" id="MU003823">
    <property type="protein sequence ID" value="KAF2718541.1"/>
    <property type="molecule type" value="Genomic_DNA"/>
</dbReference>
<keyword evidence="3" id="KW-1185">Reference proteome</keyword>